<feature type="binding site" evidence="4">
    <location>
        <begin position="160"/>
        <end position="161"/>
    </location>
    <ligand>
        <name>UDP-N-acetyl-alpha-D-muramoyl-L-alanyl-D-glutamate</name>
        <dbReference type="ChEBI" id="CHEBI:83900"/>
    </ligand>
</feature>
<dbReference type="HAMAP" id="MF_00208">
    <property type="entry name" value="MurE"/>
    <property type="match status" value="1"/>
</dbReference>
<dbReference type="RefSeq" id="WP_284825554.1">
    <property type="nucleotide sequence ID" value="NZ_JASOOY020000011.1"/>
</dbReference>
<feature type="binding site" evidence="4">
    <location>
        <position position="493"/>
    </location>
    <ligand>
        <name>meso-2,6-diaminopimelate</name>
        <dbReference type="ChEBI" id="CHEBI:57791"/>
    </ligand>
</feature>
<dbReference type="PANTHER" id="PTHR23135">
    <property type="entry name" value="MUR LIGASE FAMILY MEMBER"/>
    <property type="match status" value="1"/>
</dbReference>
<dbReference type="Gene3D" id="3.40.1390.10">
    <property type="entry name" value="MurE/MurF, N-terminal domain"/>
    <property type="match status" value="1"/>
</dbReference>
<dbReference type="Gene3D" id="3.90.190.20">
    <property type="entry name" value="Mur ligase, C-terminal domain"/>
    <property type="match status" value="1"/>
</dbReference>
<keyword evidence="4 5" id="KW-0961">Cell wall biogenesis/degradation</keyword>
<dbReference type="AlphaFoldDB" id="A0AAW9SWY7"/>
<dbReference type="GO" id="GO:0008765">
    <property type="term" value="F:UDP-N-acetylmuramoylalanyl-D-glutamate-2,6-diaminopimelate ligase activity"/>
    <property type="evidence" value="ECO:0007669"/>
    <property type="project" value="UniProtKB-UniRule"/>
</dbReference>
<feature type="binding site" evidence="4">
    <location>
        <position position="187"/>
    </location>
    <ligand>
        <name>UDP-N-acetyl-alpha-D-muramoyl-L-alanyl-D-glutamate</name>
        <dbReference type="ChEBI" id="CHEBI:83900"/>
    </ligand>
</feature>
<keyword evidence="4" id="KW-0067">ATP-binding</keyword>
<feature type="modified residue" description="N6-carboxylysine" evidence="4">
    <location>
        <position position="227"/>
    </location>
</feature>
<comment type="subcellular location">
    <subcellularLocation>
        <location evidence="4 5">Cytoplasm</location>
    </subcellularLocation>
</comment>
<feature type="binding site" evidence="4">
    <location>
        <position position="195"/>
    </location>
    <ligand>
        <name>UDP-N-acetyl-alpha-D-muramoyl-L-alanyl-D-glutamate</name>
        <dbReference type="ChEBI" id="CHEBI:83900"/>
    </ligand>
</feature>
<keyword evidence="4" id="KW-0547">Nucleotide-binding</keyword>
<evidence type="ECO:0000259" key="7">
    <source>
        <dbReference type="Pfam" id="PF08245"/>
    </source>
</evidence>
<dbReference type="InterPro" id="IPR004101">
    <property type="entry name" value="Mur_ligase_C"/>
</dbReference>
<dbReference type="PANTHER" id="PTHR23135:SF4">
    <property type="entry name" value="UDP-N-ACETYLMURAMOYL-L-ALANYL-D-GLUTAMATE--2,6-DIAMINOPIMELATE LIGASE MURE HOMOLOG, CHLOROPLASTIC"/>
    <property type="match status" value="1"/>
</dbReference>
<accession>A0AAW9SWY7</accession>
<evidence type="ECO:0000313" key="8">
    <source>
        <dbReference type="EMBL" id="MEO3716543.1"/>
    </source>
</evidence>
<feature type="binding site" evidence="4">
    <location>
        <position position="405"/>
    </location>
    <ligand>
        <name>meso-2,6-diaminopimelate</name>
        <dbReference type="ChEBI" id="CHEBI:57791"/>
    </ligand>
</feature>
<comment type="caution">
    <text evidence="8">The sequence shown here is derived from an EMBL/GenBank/DDBJ whole genome shotgun (WGS) entry which is preliminary data.</text>
</comment>
<evidence type="ECO:0000256" key="1">
    <source>
        <dbReference type="ARBA" id="ARBA00005898"/>
    </source>
</evidence>
<keyword evidence="4 8" id="KW-0436">Ligase</keyword>
<feature type="binding site" evidence="4">
    <location>
        <position position="34"/>
    </location>
    <ligand>
        <name>UDP-N-acetyl-alpha-D-muramoyl-L-alanyl-D-glutamate</name>
        <dbReference type="ChEBI" id="CHEBI:83900"/>
    </ligand>
</feature>
<dbReference type="SUPFAM" id="SSF63418">
    <property type="entry name" value="MurE/MurF N-terminal domain"/>
    <property type="match status" value="1"/>
</dbReference>
<evidence type="ECO:0000256" key="3">
    <source>
        <dbReference type="ARBA" id="ARBA00023306"/>
    </source>
</evidence>
<comment type="function">
    <text evidence="4">Catalyzes the addition of meso-diaminopimelic acid to the nucleotide precursor UDP-N-acetylmuramoyl-L-alanyl-D-glutamate (UMAG) in the biosynthesis of bacterial cell-wall peptidoglycan.</text>
</comment>
<dbReference type="InterPro" id="IPR005761">
    <property type="entry name" value="UDP-N-AcMur-Glu-dNH2Pim_ligase"/>
</dbReference>
<dbReference type="EMBL" id="JASOOY020000011">
    <property type="protein sequence ID" value="MEO3716543.1"/>
    <property type="molecule type" value="Genomic_DNA"/>
</dbReference>
<comment type="pathway">
    <text evidence="4 5">Cell wall biogenesis; peptidoglycan biosynthesis.</text>
</comment>
<reference evidence="8" key="1">
    <citation type="submission" date="2023-05" db="EMBL/GenBank/DDBJ databases">
        <authorList>
            <person name="Du J."/>
        </authorList>
    </citation>
    <scope>NUCLEOTIDE SEQUENCE</scope>
    <source>
        <strain evidence="8">UMB1064</strain>
    </source>
</reference>
<dbReference type="SUPFAM" id="SSF53623">
    <property type="entry name" value="MurD-like peptide ligases, catalytic domain"/>
    <property type="match status" value="1"/>
</dbReference>
<proteinExistence type="inferred from homology"/>
<feature type="binding site" evidence="4">
    <location>
        <position position="489"/>
    </location>
    <ligand>
        <name>meso-2,6-diaminopimelate</name>
        <dbReference type="ChEBI" id="CHEBI:57791"/>
    </ligand>
</feature>
<dbReference type="GO" id="GO:0005737">
    <property type="term" value="C:cytoplasm"/>
    <property type="evidence" value="ECO:0007669"/>
    <property type="project" value="UniProtKB-SubCell"/>
</dbReference>
<dbReference type="NCBIfam" id="NF001126">
    <property type="entry name" value="PRK00139.1-4"/>
    <property type="match status" value="1"/>
</dbReference>
<dbReference type="InterPro" id="IPR013221">
    <property type="entry name" value="Mur_ligase_cen"/>
</dbReference>
<dbReference type="EC" id="6.3.2.13" evidence="4"/>
<keyword evidence="4" id="KW-0963">Cytoplasm</keyword>
<evidence type="ECO:0000259" key="6">
    <source>
        <dbReference type="Pfam" id="PF02875"/>
    </source>
</evidence>
<dbReference type="GO" id="GO:0000287">
    <property type="term" value="F:magnesium ion binding"/>
    <property type="evidence" value="ECO:0007669"/>
    <property type="project" value="UniProtKB-UniRule"/>
</dbReference>
<organism evidence="8 9">
    <name type="scientific">Corynebacterium amycolatum</name>
    <dbReference type="NCBI Taxonomy" id="43765"/>
    <lineage>
        <taxon>Bacteria</taxon>
        <taxon>Bacillati</taxon>
        <taxon>Actinomycetota</taxon>
        <taxon>Actinomycetes</taxon>
        <taxon>Mycobacteriales</taxon>
        <taxon>Corynebacteriaceae</taxon>
        <taxon>Corynebacterium</taxon>
    </lineage>
</organism>
<dbReference type="Pfam" id="PF08245">
    <property type="entry name" value="Mur_ligase_M"/>
    <property type="match status" value="1"/>
</dbReference>
<dbReference type="NCBIfam" id="TIGR01085">
    <property type="entry name" value="murE"/>
    <property type="match status" value="1"/>
</dbReference>
<dbReference type="GO" id="GO:0009252">
    <property type="term" value="P:peptidoglycan biosynthetic process"/>
    <property type="evidence" value="ECO:0007669"/>
    <property type="project" value="UniProtKB-UniRule"/>
</dbReference>
<dbReference type="InterPro" id="IPR035911">
    <property type="entry name" value="MurE/MurF_N"/>
</dbReference>
<keyword evidence="4 5" id="KW-0133">Cell shape</keyword>
<keyword evidence="4" id="KW-0460">Magnesium</keyword>
<protein>
    <recommendedName>
        <fullName evidence="4">UDP-N-acetylmuramoyl-L-alanyl-D-glutamate--2,6-diaminopimelate ligase</fullName>
        <ecNumber evidence="4">6.3.2.13</ecNumber>
    </recommendedName>
    <alternativeName>
        <fullName evidence="4">Meso-A2pm-adding enzyme</fullName>
    </alternativeName>
    <alternativeName>
        <fullName evidence="4">Meso-diaminopimelate-adding enzyme</fullName>
    </alternativeName>
    <alternativeName>
        <fullName evidence="4">UDP-MurNAc-L-Ala-D-Glu:meso-diaminopimelate ligase</fullName>
    </alternativeName>
    <alternativeName>
        <fullName evidence="4">UDP-MurNAc-tripeptide synthetase</fullName>
    </alternativeName>
    <alternativeName>
        <fullName evidence="4">UDP-N-acetylmuramyl-tripeptide synthetase</fullName>
    </alternativeName>
</protein>
<dbReference type="GO" id="GO:0008360">
    <property type="term" value="P:regulation of cell shape"/>
    <property type="evidence" value="ECO:0007669"/>
    <property type="project" value="UniProtKB-KW"/>
</dbReference>
<evidence type="ECO:0000256" key="2">
    <source>
        <dbReference type="ARBA" id="ARBA00022618"/>
    </source>
</evidence>
<evidence type="ECO:0000256" key="5">
    <source>
        <dbReference type="RuleBase" id="RU004135"/>
    </source>
</evidence>
<feature type="domain" description="Mur ligase central" evidence="7">
    <location>
        <begin position="116"/>
        <end position="333"/>
    </location>
</feature>
<feature type="binding site" evidence="4">
    <location>
        <begin position="429"/>
        <end position="432"/>
    </location>
    <ligand>
        <name>meso-2,6-diaminopimelate</name>
        <dbReference type="ChEBI" id="CHEBI:57791"/>
    </ligand>
</feature>
<comment type="PTM">
    <text evidence="4">Carboxylation is probably crucial for Mg(2+) binding and, consequently, for the gamma-phosphate positioning of ATP.</text>
</comment>
<evidence type="ECO:0000256" key="4">
    <source>
        <dbReference type="HAMAP-Rule" id="MF_00208"/>
    </source>
</evidence>
<dbReference type="InterPro" id="IPR036615">
    <property type="entry name" value="Mur_ligase_C_dom_sf"/>
</dbReference>
<reference evidence="8" key="2">
    <citation type="submission" date="2024-05" db="EMBL/GenBank/DDBJ databases">
        <authorList>
            <person name="Wolfe A."/>
        </authorList>
    </citation>
    <scope>NUCLEOTIDE SEQUENCE</scope>
    <source>
        <strain evidence="8">UMB1064</strain>
    </source>
</reference>
<feature type="short sequence motif" description="Meso-diaminopimelate recognition motif" evidence="4">
    <location>
        <begin position="429"/>
        <end position="432"/>
    </location>
</feature>
<name>A0AAW9SWY7_CORAY</name>
<dbReference type="Gene3D" id="3.40.1190.10">
    <property type="entry name" value="Mur-like, catalytic domain"/>
    <property type="match status" value="1"/>
</dbReference>
<dbReference type="GO" id="GO:0051301">
    <property type="term" value="P:cell division"/>
    <property type="evidence" value="ECO:0007669"/>
    <property type="project" value="UniProtKB-KW"/>
</dbReference>
<keyword evidence="2 4" id="KW-0132">Cell division</keyword>
<dbReference type="SUPFAM" id="SSF53244">
    <property type="entry name" value="MurD-like peptide ligases, peptide-binding domain"/>
    <property type="match status" value="1"/>
</dbReference>
<dbReference type="GO" id="GO:0005524">
    <property type="term" value="F:ATP binding"/>
    <property type="evidence" value="ECO:0007669"/>
    <property type="project" value="UniProtKB-UniRule"/>
</dbReference>
<keyword evidence="4 5" id="KW-0573">Peptidoglycan synthesis</keyword>
<dbReference type="Pfam" id="PF02875">
    <property type="entry name" value="Mur_ligase_C"/>
    <property type="match status" value="1"/>
</dbReference>
<evidence type="ECO:0000313" key="9">
    <source>
        <dbReference type="Proteomes" id="UP001223646"/>
    </source>
</evidence>
<keyword evidence="3 4" id="KW-0131">Cell cycle</keyword>
<comment type="caution">
    <text evidence="4">Lacks conserved residue(s) required for the propagation of feature annotation.</text>
</comment>
<dbReference type="GO" id="GO:0071555">
    <property type="term" value="P:cell wall organization"/>
    <property type="evidence" value="ECO:0007669"/>
    <property type="project" value="UniProtKB-KW"/>
</dbReference>
<dbReference type="Proteomes" id="UP001223646">
    <property type="component" value="Unassembled WGS sequence"/>
</dbReference>
<sequence length="524" mass="54702">MTATLAKLCNLAHGRLDGITESAAAGTDIAAIELNAADVPEGGMFAAVPGTRTHGARYAQQSAATAILTDEEGLKILREAGETRPVLVVDDVRAVMGHVAAEIYDHPSDSLTIIGVTGTSGKTTTTYMLEGALLAAGCSTGIIGTTGTRINGRAVPSSLTTPEAPALQRLFHQMLSEGVTHVVMEVSSHALSLGRVDGVSFNVGCFLNLSQDHLDFHKTLEEYFQAKAKLFDPAGPTHAPKAVVCIDDDWGVRMADIAAGDPDVQVTTVHTQHRVTDKMPAAEVFAEWHAAAATVTTNGVQHVELTRNNTDTVEVEVPLPGAFNVANAAVAWSVLDAIGHANDAAKSGLAQVRVPGRMERIDRGQDFLAVVDYAHKPAAVAEVLATLRAQTEGRVLVVVGAGGDRDTAKRPIMGAEAACGADVVIITDDNPRSEVPSEIRAAVVAGAKEAVASGKASSDTVVEEIGGRGQAIRRVVELARSGDSIVVAGKGHETGQDIGGVIHPFDDREQLAEALTQRLEGFAD</sequence>
<dbReference type="NCBIfam" id="NF001124">
    <property type="entry name" value="PRK00139.1-2"/>
    <property type="match status" value="1"/>
</dbReference>
<comment type="cofactor">
    <cofactor evidence="4">
        <name>Mg(2+)</name>
        <dbReference type="ChEBI" id="CHEBI:18420"/>
    </cofactor>
</comment>
<feature type="binding site" evidence="4">
    <location>
        <begin position="118"/>
        <end position="124"/>
    </location>
    <ligand>
        <name>ATP</name>
        <dbReference type="ChEBI" id="CHEBI:30616"/>
    </ligand>
</feature>
<comment type="similarity">
    <text evidence="1 4">Belongs to the MurCDEF family. MurE subfamily.</text>
</comment>
<gene>
    <name evidence="4" type="primary">murE</name>
    <name evidence="8" type="ORF">QP460_002915</name>
</gene>
<dbReference type="InterPro" id="IPR036565">
    <property type="entry name" value="Mur-like_cat_sf"/>
</dbReference>
<comment type="catalytic activity">
    <reaction evidence="4">
        <text>UDP-N-acetyl-alpha-D-muramoyl-L-alanyl-D-glutamate + meso-2,6-diaminopimelate + ATP = UDP-N-acetyl-alpha-D-muramoyl-L-alanyl-gamma-D-glutamyl-meso-2,6-diaminopimelate + ADP + phosphate + H(+)</text>
        <dbReference type="Rhea" id="RHEA:23676"/>
        <dbReference type="ChEBI" id="CHEBI:15378"/>
        <dbReference type="ChEBI" id="CHEBI:30616"/>
        <dbReference type="ChEBI" id="CHEBI:43474"/>
        <dbReference type="ChEBI" id="CHEBI:57791"/>
        <dbReference type="ChEBI" id="CHEBI:83900"/>
        <dbReference type="ChEBI" id="CHEBI:83905"/>
        <dbReference type="ChEBI" id="CHEBI:456216"/>
        <dbReference type="EC" id="6.3.2.13"/>
    </reaction>
</comment>
<feature type="domain" description="Mur ligase C-terminal" evidence="6">
    <location>
        <begin position="356"/>
        <end position="491"/>
    </location>
</feature>